<dbReference type="SUPFAM" id="SSF50447">
    <property type="entry name" value="Translation proteins"/>
    <property type="match status" value="1"/>
</dbReference>
<accession>A0A0L6UB19</accession>
<dbReference type="GO" id="GO:0005829">
    <property type="term" value="C:cytosol"/>
    <property type="evidence" value="ECO:0007669"/>
    <property type="project" value="TreeGrafter"/>
</dbReference>
<dbReference type="Gene3D" id="2.40.30.10">
    <property type="entry name" value="Translation factors"/>
    <property type="match status" value="1"/>
</dbReference>
<comment type="caution">
    <text evidence="1">The sequence shown here is derived from an EMBL/GenBank/DDBJ whole genome shotgun (WGS) entry which is preliminary data.</text>
</comment>
<evidence type="ECO:0000313" key="2">
    <source>
        <dbReference type="Proteomes" id="UP000037035"/>
    </source>
</evidence>
<dbReference type="STRING" id="27349.A0A0L6UB19"/>
<dbReference type="PANTHER" id="PTHR42908">
    <property type="entry name" value="TRANSLATION ELONGATION FACTOR-RELATED"/>
    <property type="match status" value="1"/>
</dbReference>
<dbReference type="GO" id="GO:0003746">
    <property type="term" value="F:translation elongation factor activity"/>
    <property type="evidence" value="ECO:0007669"/>
    <property type="project" value="UniProtKB-KW"/>
</dbReference>
<keyword evidence="1" id="KW-0251">Elongation factor</keyword>
<proteinExistence type="predicted"/>
<dbReference type="EMBL" id="LAVV01013344">
    <property type="protein sequence ID" value="KNZ45721.1"/>
    <property type="molecule type" value="Genomic_DNA"/>
</dbReference>
<reference evidence="1 2" key="1">
    <citation type="submission" date="2015-08" db="EMBL/GenBank/DDBJ databases">
        <title>Next Generation Sequencing and Analysis of the Genome of Puccinia sorghi L Schw, the Causal Agent of Maize Common Rust.</title>
        <authorList>
            <person name="Rochi L."/>
            <person name="Burguener G."/>
            <person name="Darino M."/>
            <person name="Turjanski A."/>
            <person name="Kreff E."/>
            <person name="Dieguez M.J."/>
            <person name="Sacco F."/>
        </authorList>
    </citation>
    <scope>NUCLEOTIDE SEQUENCE [LARGE SCALE GENOMIC DNA]</scope>
    <source>
        <strain evidence="1 2">RO10H11247</strain>
    </source>
</reference>
<dbReference type="GO" id="GO:0046540">
    <property type="term" value="C:U4/U6 x U5 tri-snRNP complex"/>
    <property type="evidence" value="ECO:0007669"/>
    <property type="project" value="TreeGrafter"/>
</dbReference>
<keyword evidence="2" id="KW-1185">Reference proteome</keyword>
<dbReference type="GO" id="GO:0003924">
    <property type="term" value="F:GTPase activity"/>
    <property type="evidence" value="ECO:0007669"/>
    <property type="project" value="TreeGrafter"/>
</dbReference>
<sequence>MTLMILGEGYSVDDKEDMMETLIDRSQYCFISIFLQYSVEISGVIAGNLCLISGIDNSITKTATVVDSAFNPPDGPGKGDNLCIFKPISHLTKSVLKIVVEALHTTSQQMLPLGEIYLDCCLFDLREISSKIEDKFSDPVVKFCNTVVDTSVIKCFAETGNKK</sequence>
<gene>
    <name evidence="1" type="ORF">VP01_7865g1</name>
</gene>
<dbReference type="VEuPathDB" id="FungiDB:VP01_7865g1"/>
<organism evidence="1 2">
    <name type="scientific">Puccinia sorghi</name>
    <dbReference type="NCBI Taxonomy" id="27349"/>
    <lineage>
        <taxon>Eukaryota</taxon>
        <taxon>Fungi</taxon>
        <taxon>Dikarya</taxon>
        <taxon>Basidiomycota</taxon>
        <taxon>Pucciniomycotina</taxon>
        <taxon>Pucciniomycetes</taxon>
        <taxon>Pucciniales</taxon>
        <taxon>Pucciniaceae</taxon>
        <taxon>Puccinia</taxon>
    </lineage>
</organism>
<dbReference type="OrthoDB" id="364892at2759"/>
<keyword evidence="1" id="KW-0648">Protein biosynthesis</keyword>
<dbReference type="GO" id="GO:0000398">
    <property type="term" value="P:mRNA splicing, via spliceosome"/>
    <property type="evidence" value="ECO:0007669"/>
    <property type="project" value="TreeGrafter"/>
</dbReference>
<dbReference type="GO" id="GO:0030623">
    <property type="term" value="F:U5 snRNA binding"/>
    <property type="evidence" value="ECO:0007669"/>
    <property type="project" value="TreeGrafter"/>
</dbReference>
<name>A0A0L6UB19_9BASI</name>
<evidence type="ECO:0000313" key="1">
    <source>
        <dbReference type="EMBL" id="KNZ45721.1"/>
    </source>
</evidence>
<dbReference type="Proteomes" id="UP000037035">
    <property type="component" value="Unassembled WGS sequence"/>
</dbReference>
<dbReference type="AlphaFoldDB" id="A0A0L6UB19"/>
<protein>
    <submittedName>
        <fullName evidence="1">Elongation factor EF-2</fullName>
    </submittedName>
</protein>
<dbReference type="InterPro" id="IPR009000">
    <property type="entry name" value="Transl_B-barrel_sf"/>
</dbReference>
<dbReference type="PANTHER" id="PTHR42908:SF6">
    <property type="entry name" value="116 KDA U5 SMALL NUCLEAR RIBONUCLEOPROTEIN COMPONENT"/>
    <property type="match status" value="1"/>
</dbReference>
<dbReference type="GO" id="GO:0071007">
    <property type="term" value="C:U2-type catalytic step 2 spliceosome"/>
    <property type="evidence" value="ECO:0007669"/>
    <property type="project" value="TreeGrafter"/>
</dbReference>